<organism evidence="1 2">
    <name type="scientific">Aminirod propionatiphilus</name>
    <dbReference type="NCBI Taxonomy" id="3415223"/>
    <lineage>
        <taxon>Bacteria</taxon>
        <taxon>Thermotogati</taxon>
        <taxon>Synergistota</taxon>
        <taxon>Synergistia</taxon>
        <taxon>Synergistales</taxon>
        <taxon>Aminiphilaceae</taxon>
        <taxon>Aminirod</taxon>
    </lineage>
</organism>
<evidence type="ECO:0000313" key="1">
    <source>
        <dbReference type="EMBL" id="QVL37032.1"/>
    </source>
</evidence>
<protein>
    <submittedName>
        <fullName evidence="1">Uncharacterized protein</fullName>
    </submittedName>
</protein>
<name>A0ACD1DXU0_9BACT</name>
<dbReference type="Proteomes" id="UP000682204">
    <property type="component" value="Chromosome"/>
</dbReference>
<gene>
    <name evidence="1" type="ORF">KIH16_04485</name>
</gene>
<dbReference type="EMBL" id="CP074691">
    <property type="protein sequence ID" value="QVL37032.1"/>
    <property type="molecule type" value="Genomic_DNA"/>
</dbReference>
<evidence type="ECO:0000313" key="2">
    <source>
        <dbReference type="Proteomes" id="UP000682204"/>
    </source>
</evidence>
<keyword evidence="2" id="KW-1185">Reference proteome</keyword>
<accession>A0ACD1DXU0</accession>
<sequence>MAQFIPFTPEEQEEHKKKAGLLLSTGIVETPEPKRATGSFVPLEPEERKGILADRLVLAAREGYEEQPEDYARRLQLARSNGWPEWMVSDPEVRKEAELNELGRKLTELPEDYSRTSSVLGIPRNFTLFRDDIETLKGVEDAVKGASAVTPMGRATVAFAEPASDPVAELFRQSGKGFANTIELHRYAELSAEERTAGLAGEERAEWDALQSRLVPEEAPTLWEQVQQGLGSSLVFQGRPLSRFLSRWGVPLALATAGAAALVGTGGTAAPLIGALTPAAKALALGGAIGATGYRVQSFMDYQGLATELSYRTLSQMTDDRGVPYAEILGERTISRLARGIGLAASTMESVGLEAVLGMVPGIGSLIPAKGMTRSVLLQPTIQKAILTGLTNAFRTWGAEVGSEVAEQAVTTGGEEFAKWMVERSGGRVSYADAGEWAARLGEEAVGAGASFLLGVGVGPGMMNVAGNVAQVNAAKRAQKTFLTLVELAEQSRGFKRSPDDGASVVSDIVAGSPVETTYVAARQFVEAYRQLGADPAAVAETLGVSRESLAEALETEGRIAVPTGEWTAKVAGTEAGRALLGDLTFESDGMTLREAQVAERELTELMRREAEAAEEAFKADEVLNQELESVRTDFLTQATGAGLDAETAQADAEVWAAFARTAHRRFGIRPREFSDMVGLEIRQGREVAAGEGYSQEDTKVLDSRYFAAVEAGDMEAAQAVVDEAARAAGYGSGEDYRMQHRAPNREDYRLAGIREADIVPGDFWTHPEWYQGGREEQEAFRAVLATLERDEARRSRGRTPGLTALTVYRAVPKGVKEGSFRNGDWVTPSRAYAELEGAGISGGFRIIEKRVPLKDLWWDGNSIAELGYDDGESYVYRDTRNNRKLSGPVVRDMEGNVVPPSRRFKPRKAETFYQNDAEARLSRDVASWSETVDQFLDRSLPRTKPLFVMTTPLALHLAGAEVLPVSMRYGVLEKVLRVKHKIPAETLKQLPGALADPIMIFDSATTPGSLVVMVELTDPDGATLVVPLRLNKKRGRHEIYNEISSVYGRKKQDTQKPNDQWFGNQVKEGRLRYMNTKKSPPWLNAAGLYLPGGGAKQSFHNRNIPTESDLVKLKAAMPGHYQQTRGQAAFPSGQSIVTLFETADRSTLLHEMGHVFLNGLGLMAQRSEAAATEWAVVMDFLGVDDWDALTPEKRTEAHEAFARAFEAYLMEGKAPSTALQRAFRMFKGWLIDIYRDLRGLSRQAGRDVALSDEARDIFSRLLATDEEIAEAEALAPFLAAVEATDESRELHREATAQAAEEAGRIRSAAEMRARRKEVAARVRQELEASRGYRALFAMQRSADKGGLKINEGEFIERYGEMAWSESAWPLGITSKRSTWALDDLALSLGYLTADEMVEEVLALPPLKNALAAQVDLVMAQEAQQEALSAEAALRNDARLEALILEHDSLAGDGPDIPRNDADAPAWVQLLEEVEAEEQNPLSRENLLAEIRERGGIRYESIKALWGPGEAKTLRERLGPGPFRKDGRGFDQLVDELRADGVPVESTQVLYEILIGEGGPQRQDLDVAVDAESLPWLVWMLGRDETRDYLGKRRRTVRKALMEATEAFEADRSDEARQARVAAQTELDYIEAALTELAKDIDPDARYRVDFDPATLGQPREGRATWSQPTVREVLAEQMKGTDPVKMRDAWTLASRIARSAVGESRKQAREAQKALREQVREAALARLEWSAERRATVRARAEAARASARKVLENRKASEVSPREFIRAEREAARNVERALKDNNFDEAARQKDIEIINAALAYEAGRTKLEVGKIRAYLDKMAKRRKPGTLGADYLDRIHAVLEGVDFKKTRSRKAERELAGFLEWKKEQESLGEVVAVPDRLVEKMGRLRFDSLTVDELREIHDAVRNLEHLGRTKTRLLTDRRRRDFETAVGDLLKSVDENLGAPYKTDLTPDKTLDQKAASALRAADAMHRRMEFLLRKLDGNRDLGTAWDLIFRPIVDAERAETVLREEAAQRLQTLFERLGKANLQSKRLYREVGLRLSRENLLAVALNMGNEGNRDRLLSGHGWSEAQAMGLLQHLSREEWEWVQGVWDFLDSFWPQVVALEKEMAGVEPRRIERMPFVARASDGSEIELSGGYYPIAYDASKSPQAFEIEEKRHVQDAMVTQSYRAATRHGHTKARAGHAEIPLSLNLSTISRHVQEVVHDLTHRKAVRDVGRILEDRRVQKAITEALGAEYWREFKPWLKHVAAGRDATPLNAWEKFLSHTRQGVTIATLGAKATTAIMQAMSIFGAAERIGALHMMNSIQEFYRNPAAWREKTQFVYDRSPEVRNRRQNWDRDVRDTLARSVGKGKKAQVLEMAFWAAGMMDAAAVVPTWREAYRMKLAETGSEETAIHFADSVVRQTQPANSPKDLASVMRGHETRKLFTMFYSYWSVFYNLAASRIGATKRIGDLPRLAGSFLFMVAVPAVLGPLLTRRGPDDDEDPLGWAAKQIMLFPFNALVGVRDVASAIANPRWGYSLTPASRGFESAVNLAVQAYQALASGDDWSDVIRPAVDLIGIWGQLPTDQARVTIGQFLRYLAGDMPDYDIADILFRHRD</sequence>
<proteinExistence type="predicted"/>
<reference evidence="1" key="1">
    <citation type="submission" date="2021-05" db="EMBL/GenBank/DDBJ databases">
        <title>An isolated secondary fermenter in methanogenic hydrocarbon-degrading communities.</title>
        <authorList>
            <person name="Liu Y.-F."/>
            <person name="Liu Z.-l."/>
        </authorList>
    </citation>
    <scope>NUCLEOTIDE SEQUENCE</scope>
    <source>
        <strain evidence="1">L-13</strain>
    </source>
</reference>